<sequence length="315" mass="34588">MKLHYYLLLLSGLLVSACSSPKNNSTESVKQAIDPEITHSVFIAGPDFTGILGDTGEVLWDAERPAARDGYVLDNGHVLICWSEEVLEFDKDKKVVFRYEKSALNKELGTAVRLDNGNTLITELGDKPRILEVNQAGEIAVAVPLQPETDNAHMQTRMARKLANGNYLVPHLLAFAVKEYSPSGEVLQTFRTDLPELGGREAKNWPFTAIRLTNGNTLINLTNGNKTVEVDAAGNVVWIVSNEDFAGSPFQDPCGAQRLPNGNTVIASYGAKEGIKLFELTPEKEMVWKYEGVNRVHHFQVLTTNGVALNGTPLK</sequence>
<dbReference type="PATRIC" id="fig|320787.5.peg.1540"/>
<dbReference type="PROSITE" id="PS51257">
    <property type="entry name" value="PROKAR_LIPOPROTEIN"/>
    <property type="match status" value="1"/>
</dbReference>
<dbReference type="SUPFAM" id="SSF63829">
    <property type="entry name" value="Calcium-dependent phosphotriesterase"/>
    <property type="match status" value="1"/>
</dbReference>
<organism evidence="1 2">
    <name type="scientific">Cyclobacterium amurskyense</name>
    <dbReference type="NCBI Taxonomy" id="320787"/>
    <lineage>
        <taxon>Bacteria</taxon>
        <taxon>Pseudomonadati</taxon>
        <taxon>Bacteroidota</taxon>
        <taxon>Cytophagia</taxon>
        <taxon>Cytophagales</taxon>
        <taxon>Cyclobacteriaceae</taxon>
        <taxon>Cyclobacterium</taxon>
    </lineage>
</organism>
<dbReference type="InterPro" id="IPR011042">
    <property type="entry name" value="6-blade_b-propeller_TolB-like"/>
</dbReference>
<dbReference type="Gene3D" id="2.120.10.30">
    <property type="entry name" value="TolB, C-terminal domain"/>
    <property type="match status" value="1"/>
</dbReference>
<dbReference type="EMBL" id="CP012040">
    <property type="protein sequence ID" value="AKP50838.1"/>
    <property type="molecule type" value="Genomic_DNA"/>
</dbReference>
<dbReference type="AlphaFoldDB" id="A0A0H4PDD1"/>
<dbReference type="PANTHER" id="PTHR35340">
    <property type="entry name" value="PQQ ENZYME REPEAT PROTEIN-RELATED"/>
    <property type="match status" value="1"/>
</dbReference>
<evidence type="ECO:0000313" key="1">
    <source>
        <dbReference type="EMBL" id="AKP50838.1"/>
    </source>
</evidence>
<dbReference type="Proteomes" id="UP000036520">
    <property type="component" value="Chromosome"/>
</dbReference>
<accession>A0A0H4PDD1</accession>
<protein>
    <submittedName>
        <fullName evidence="1">Uncharacterized protein</fullName>
    </submittedName>
</protein>
<evidence type="ECO:0000313" key="2">
    <source>
        <dbReference type="Proteomes" id="UP000036520"/>
    </source>
</evidence>
<proteinExistence type="predicted"/>
<gene>
    <name evidence="1" type="ORF">CA2015_1398</name>
</gene>
<reference evidence="1 2" key="1">
    <citation type="submission" date="2015-07" db="EMBL/GenBank/DDBJ databases">
        <authorList>
            <person name="Kim K.M."/>
        </authorList>
    </citation>
    <scope>NUCLEOTIDE SEQUENCE [LARGE SCALE GENOMIC DNA]</scope>
    <source>
        <strain evidence="1 2">KCTC 12363</strain>
    </source>
</reference>
<dbReference type="OrthoDB" id="264813at2"/>
<dbReference type="KEGG" id="camu:CA2015_1398"/>
<keyword evidence="2" id="KW-1185">Reference proteome</keyword>
<dbReference type="PANTHER" id="PTHR35340:SF5">
    <property type="entry name" value="ASST-DOMAIN-CONTAINING PROTEIN"/>
    <property type="match status" value="1"/>
</dbReference>
<dbReference type="STRING" id="320787.CA2015_1398"/>
<dbReference type="RefSeq" id="WP_053086657.1">
    <property type="nucleotide sequence ID" value="NZ_CP012040.1"/>
</dbReference>
<dbReference type="InterPro" id="IPR053143">
    <property type="entry name" value="Arylsulfate_ST"/>
</dbReference>
<name>A0A0H4PDD1_9BACT</name>